<dbReference type="EMBL" id="JANJYI010000003">
    <property type="protein sequence ID" value="KAK2657281.1"/>
    <property type="molecule type" value="Genomic_DNA"/>
</dbReference>
<dbReference type="AlphaFoldDB" id="A0AAE0CN66"/>
<evidence type="ECO:0000313" key="2">
    <source>
        <dbReference type="EMBL" id="KAK2657281.1"/>
    </source>
</evidence>
<organism evidence="2 3">
    <name type="scientific">Dipteronia dyeriana</name>
    <dbReference type="NCBI Taxonomy" id="168575"/>
    <lineage>
        <taxon>Eukaryota</taxon>
        <taxon>Viridiplantae</taxon>
        <taxon>Streptophyta</taxon>
        <taxon>Embryophyta</taxon>
        <taxon>Tracheophyta</taxon>
        <taxon>Spermatophyta</taxon>
        <taxon>Magnoliopsida</taxon>
        <taxon>eudicotyledons</taxon>
        <taxon>Gunneridae</taxon>
        <taxon>Pentapetalae</taxon>
        <taxon>rosids</taxon>
        <taxon>malvids</taxon>
        <taxon>Sapindales</taxon>
        <taxon>Sapindaceae</taxon>
        <taxon>Hippocastanoideae</taxon>
        <taxon>Acereae</taxon>
        <taxon>Dipteronia</taxon>
    </lineage>
</organism>
<evidence type="ECO:0000313" key="3">
    <source>
        <dbReference type="Proteomes" id="UP001280121"/>
    </source>
</evidence>
<sequence length="96" mass="10981">MYAAYFVFKPTGEGHGFEHIRIDATVRLAIYLDTNQSVISPDAGQFNPEDSFLPEEEDGEEEEDQGHIVPRERADGWLETKLGYFVYQGHEDSELE</sequence>
<feature type="compositionally biased region" description="Acidic residues" evidence="1">
    <location>
        <begin position="52"/>
        <end position="64"/>
    </location>
</feature>
<comment type="caution">
    <text evidence="2">The sequence shown here is derived from an EMBL/GenBank/DDBJ whole genome shotgun (WGS) entry which is preliminary data.</text>
</comment>
<gene>
    <name evidence="2" type="ORF">Ddye_010333</name>
</gene>
<evidence type="ECO:0000256" key="1">
    <source>
        <dbReference type="SAM" id="MobiDB-lite"/>
    </source>
</evidence>
<dbReference type="Proteomes" id="UP001280121">
    <property type="component" value="Unassembled WGS sequence"/>
</dbReference>
<name>A0AAE0CN66_9ROSI</name>
<dbReference type="Pfam" id="PF14299">
    <property type="entry name" value="PP2"/>
    <property type="match status" value="1"/>
</dbReference>
<keyword evidence="3" id="KW-1185">Reference proteome</keyword>
<dbReference type="InterPro" id="IPR025886">
    <property type="entry name" value="PP2-like"/>
</dbReference>
<reference evidence="2" key="1">
    <citation type="journal article" date="2023" name="Plant J.">
        <title>Genome sequences and population genomics provide insights into the demographic history, inbreeding, and mutation load of two 'living fossil' tree species of Dipteronia.</title>
        <authorList>
            <person name="Feng Y."/>
            <person name="Comes H.P."/>
            <person name="Chen J."/>
            <person name="Zhu S."/>
            <person name="Lu R."/>
            <person name="Zhang X."/>
            <person name="Li P."/>
            <person name="Qiu J."/>
            <person name="Olsen K.M."/>
            <person name="Qiu Y."/>
        </authorList>
    </citation>
    <scope>NUCLEOTIDE SEQUENCE</scope>
    <source>
        <strain evidence="2">KIB01</strain>
    </source>
</reference>
<feature type="region of interest" description="Disordered" evidence="1">
    <location>
        <begin position="39"/>
        <end position="72"/>
    </location>
</feature>
<accession>A0AAE0CN66</accession>
<proteinExistence type="predicted"/>
<protein>
    <submittedName>
        <fullName evidence="2">Uncharacterized protein</fullName>
    </submittedName>
</protein>